<organism evidence="2 3">
    <name type="scientific">Aldrovandia affinis</name>
    <dbReference type="NCBI Taxonomy" id="143900"/>
    <lineage>
        <taxon>Eukaryota</taxon>
        <taxon>Metazoa</taxon>
        <taxon>Chordata</taxon>
        <taxon>Craniata</taxon>
        <taxon>Vertebrata</taxon>
        <taxon>Euteleostomi</taxon>
        <taxon>Actinopterygii</taxon>
        <taxon>Neopterygii</taxon>
        <taxon>Teleostei</taxon>
        <taxon>Notacanthiformes</taxon>
        <taxon>Halosauridae</taxon>
        <taxon>Aldrovandia</taxon>
    </lineage>
</organism>
<dbReference type="EMBL" id="JAINUG010000137">
    <property type="protein sequence ID" value="KAJ8393418.1"/>
    <property type="molecule type" value="Genomic_DNA"/>
</dbReference>
<keyword evidence="3" id="KW-1185">Reference proteome</keyword>
<proteinExistence type="predicted"/>
<name>A0AAD7WE43_9TELE</name>
<evidence type="ECO:0000313" key="3">
    <source>
        <dbReference type="Proteomes" id="UP001221898"/>
    </source>
</evidence>
<dbReference type="Proteomes" id="UP001221898">
    <property type="component" value="Unassembled WGS sequence"/>
</dbReference>
<dbReference type="AlphaFoldDB" id="A0AAD7WE43"/>
<comment type="caution">
    <text evidence="2">The sequence shown here is derived from an EMBL/GenBank/DDBJ whole genome shotgun (WGS) entry which is preliminary data.</text>
</comment>
<evidence type="ECO:0000256" key="1">
    <source>
        <dbReference type="SAM" id="MobiDB-lite"/>
    </source>
</evidence>
<feature type="region of interest" description="Disordered" evidence="1">
    <location>
        <begin position="1"/>
        <end position="53"/>
    </location>
</feature>
<gene>
    <name evidence="2" type="ORF">AAFF_G00061400</name>
</gene>
<evidence type="ECO:0000313" key="2">
    <source>
        <dbReference type="EMBL" id="KAJ8393418.1"/>
    </source>
</evidence>
<reference evidence="2" key="1">
    <citation type="journal article" date="2023" name="Science">
        <title>Genome structures resolve the early diversification of teleost fishes.</title>
        <authorList>
            <person name="Parey E."/>
            <person name="Louis A."/>
            <person name="Montfort J."/>
            <person name="Bouchez O."/>
            <person name="Roques C."/>
            <person name="Iampietro C."/>
            <person name="Lluch J."/>
            <person name="Castinel A."/>
            <person name="Donnadieu C."/>
            <person name="Desvignes T."/>
            <person name="Floi Bucao C."/>
            <person name="Jouanno E."/>
            <person name="Wen M."/>
            <person name="Mejri S."/>
            <person name="Dirks R."/>
            <person name="Jansen H."/>
            <person name="Henkel C."/>
            <person name="Chen W.J."/>
            <person name="Zahm M."/>
            <person name="Cabau C."/>
            <person name="Klopp C."/>
            <person name="Thompson A.W."/>
            <person name="Robinson-Rechavi M."/>
            <person name="Braasch I."/>
            <person name="Lecointre G."/>
            <person name="Bobe J."/>
            <person name="Postlethwait J.H."/>
            <person name="Berthelot C."/>
            <person name="Roest Crollius H."/>
            <person name="Guiguen Y."/>
        </authorList>
    </citation>
    <scope>NUCLEOTIDE SEQUENCE</scope>
    <source>
        <strain evidence="2">NC1722</strain>
    </source>
</reference>
<sequence length="80" mass="8615">MLHTASSSALCFMEEDSVEEGLGTGRETQHSGAQEGQRETAWPGWLGDEAGFGGPAVRHTGNIHLLSSHTWTHREIQDGA</sequence>
<accession>A0AAD7WE43</accession>
<protein>
    <submittedName>
        <fullName evidence="2">Uncharacterized protein</fullName>
    </submittedName>
</protein>